<keyword evidence="1" id="KW-1133">Transmembrane helix</keyword>
<keyword evidence="1" id="KW-0812">Transmembrane</keyword>
<accession>A0A3P3REB5</accession>
<dbReference type="AlphaFoldDB" id="A0A3P3REB5"/>
<name>A0A3P3REB5_9EURY</name>
<reference evidence="2 3" key="1">
    <citation type="submission" date="2018-11" db="EMBL/GenBank/DDBJ databases">
        <title>Taxonoimc description of Halomarina strain SPP-AMP-1.</title>
        <authorList>
            <person name="Pal Y."/>
            <person name="Srinivasana K."/>
            <person name="Verma A."/>
            <person name="Kumar P."/>
        </authorList>
    </citation>
    <scope>NUCLEOTIDE SEQUENCE [LARGE SCALE GENOMIC DNA]</scope>
    <source>
        <strain evidence="2 3">SPP-AMP-1</strain>
    </source>
</reference>
<feature type="transmembrane region" description="Helical" evidence="1">
    <location>
        <begin position="51"/>
        <end position="72"/>
    </location>
</feature>
<dbReference type="Proteomes" id="UP000282322">
    <property type="component" value="Unassembled WGS sequence"/>
</dbReference>
<protein>
    <submittedName>
        <fullName evidence="2">Uncharacterized protein</fullName>
    </submittedName>
</protein>
<dbReference type="OrthoDB" id="221164at2157"/>
<feature type="transmembrane region" description="Helical" evidence="1">
    <location>
        <begin position="16"/>
        <end position="39"/>
    </location>
</feature>
<gene>
    <name evidence="2" type="ORF">EIK79_06220</name>
</gene>
<dbReference type="InterPro" id="IPR055943">
    <property type="entry name" value="DUF7521"/>
</dbReference>
<feature type="transmembrane region" description="Helical" evidence="1">
    <location>
        <begin position="84"/>
        <end position="102"/>
    </location>
</feature>
<keyword evidence="1" id="KW-0472">Membrane</keyword>
<evidence type="ECO:0000313" key="3">
    <source>
        <dbReference type="Proteomes" id="UP000282322"/>
    </source>
</evidence>
<dbReference type="RefSeq" id="WP_124954267.1">
    <property type="nucleotide sequence ID" value="NZ_RRCH01000012.1"/>
</dbReference>
<evidence type="ECO:0000313" key="2">
    <source>
        <dbReference type="EMBL" id="RRJ31857.1"/>
    </source>
</evidence>
<dbReference type="Pfam" id="PF24365">
    <property type="entry name" value="DUF7521"/>
    <property type="match status" value="1"/>
</dbReference>
<organism evidence="2 3">
    <name type="scientific">Halocatena pleomorpha</name>
    <dbReference type="NCBI Taxonomy" id="1785090"/>
    <lineage>
        <taxon>Archaea</taxon>
        <taxon>Methanobacteriati</taxon>
        <taxon>Methanobacteriota</taxon>
        <taxon>Stenosarchaea group</taxon>
        <taxon>Halobacteria</taxon>
        <taxon>Halobacteriales</taxon>
        <taxon>Natronomonadaceae</taxon>
        <taxon>Halocatena</taxon>
    </lineage>
</organism>
<comment type="caution">
    <text evidence="2">The sequence shown here is derived from an EMBL/GenBank/DDBJ whole genome shotgun (WGS) entry which is preliminary data.</text>
</comment>
<sequence length="105" mass="11429">MNEFIAGFDSALLDSYAAAVPVVISGLLAVVGAFVAYQGYRGYVRNRNRTLLFLAVGILFLTAIPFVIKSWIRVTDALTLSQGTLVSQLLTIIGLILILYAFTRT</sequence>
<dbReference type="EMBL" id="RRCH01000012">
    <property type="protein sequence ID" value="RRJ31857.1"/>
    <property type="molecule type" value="Genomic_DNA"/>
</dbReference>
<proteinExistence type="predicted"/>
<evidence type="ECO:0000256" key="1">
    <source>
        <dbReference type="SAM" id="Phobius"/>
    </source>
</evidence>
<keyword evidence="3" id="KW-1185">Reference proteome</keyword>